<dbReference type="Proteomes" id="UP000030106">
    <property type="component" value="Unassembled WGS sequence"/>
</dbReference>
<reference evidence="2 3" key="1">
    <citation type="submission" date="2012-10" db="EMBL/GenBank/DDBJ databases">
        <title>Genome sequencing and analysis of entomopathogenic fungi Beauveria bassiana D1-5.</title>
        <authorList>
            <person name="Li Q."/>
            <person name="Wang L."/>
            <person name="Zhang Z."/>
            <person name="Wang Q."/>
            <person name="Ren J."/>
            <person name="Wang M."/>
            <person name="Xu W."/>
            <person name="Wang J."/>
            <person name="Lu Y."/>
            <person name="Du Q."/>
            <person name="Sun Z."/>
        </authorList>
    </citation>
    <scope>NUCLEOTIDE SEQUENCE [LARGE SCALE GENOMIC DNA]</scope>
    <source>
        <strain evidence="2 3">D1-5</strain>
    </source>
</reference>
<accession>A0A0A2VF13</accession>
<evidence type="ECO:0000313" key="2">
    <source>
        <dbReference type="EMBL" id="KGQ04927.1"/>
    </source>
</evidence>
<feature type="region of interest" description="Disordered" evidence="1">
    <location>
        <begin position="73"/>
        <end position="103"/>
    </location>
</feature>
<protein>
    <submittedName>
        <fullName evidence="2">Uncharacterized protein</fullName>
    </submittedName>
</protein>
<dbReference type="HOGENOM" id="CLU_1959187_0_0_1"/>
<comment type="caution">
    <text evidence="2">The sequence shown here is derived from an EMBL/GenBank/DDBJ whole genome shotgun (WGS) entry which is preliminary data.</text>
</comment>
<organism evidence="2 3">
    <name type="scientific">Beauveria bassiana D1-5</name>
    <dbReference type="NCBI Taxonomy" id="1245745"/>
    <lineage>
        <taxon>Eukaryota</taxon>
        <taxon>Fungi</taxon>
        <taxon>Dikarya</taxon>
        <taxon>Ascomycota</taxon>
        <taxon>Pezizomycotina</taxon>
        <taxon>Sordariomycetes</taxon>
        <taxon>Hypocreomycetidae</taxon>
        <taxon>Hypocreales</taxon>
        <taxon>Cordycipitaceae</taxon>
        <taxon>Beauveria</taxon>
    </lineage>
</organism>
<sequence>MSHGARRKTEKLSVVLLGSYGVNEVGYADYMTYEDGTSLMEHAGDSVKIFPSTSYSGESAESCFGVVQQTSFQVSPSNSDSSGSNSMGKSFSSSSSSSSSSKLPKNYAKIHAKIDGMVKSSPKSMTLA</sequence>
<dbReference type="EMBL" id="ANFO01000996">
    <property type="protein sequence ID" value="KGQ04927.1"/>
    <property type="molecule type" value="Genomic_DNA"/>
</dbReference>
<proteinExistence type="predicted"/>
<name>A0A0A2VF13_BEABA</name>
<gene>
    <name evidence="2" type="ORF">BBAD15_g9803</name>
</gene>
<evidence type="ECO:0000256" key="1">
    <source>
        <dbReference type="SAM" id="MobiDB-lite"/>
    </source>
</evidence>
<feature type="compositionally biased region" description="Low complexity" evidence="1">
    <location>
        <begin position="75"/>
        <end position="101"/>
    </location>
</feature>
<dbReference type="AlphaFoldDB" id="A0A0A2VF13"/>
<evidence type="ECO:0000313" key="3">
    <source>
        <dbReference type="Proteomes" id="UP000030106"/>
    </source>
</evidence>